<dbReference type="EMBL" id="ML977511">
    <property type="protein sequence ID" value="KAF2127153.1"/>
    <property type="molecule type" value="Genomic_DNA"/>
</dbReference>
<dbReference type="GeneID" id="54412083"/>
<organism evidence="2 3">
    <name type="scientific">Dothidotthia symphoricarpi CBS 119687</name>
    <dbReference type="NCBI Taxonomy" id="1392245"/>
    <lineage>
        <taxon>Eukaryota</taxon>
        <taxon>Fungi</taxon>
        <taxon>Dikarya</taxon>
        <taxon>Ascomycota</taxon>
        <taxon>Pezizomycotina</taxon>
        <taxon>Dothideomycetes</taxon>
        <taxon>Pleosporomycetidae</taxon>
        <taxon>Pleosporales</taxon>
        <taxon>Dothidotthiaceae</taxon>
        <taxon>Dothidotthia</taxon>
    </lineage>
</organism>
<dbReference type="AlphaFoldDB" id="A0A6A6A7M2"/>
<dbReference type="GO" id="GO:0016627">
    <property type="term" value="F:oxidoreductase activity, acting on the CH-CH group of donors"/>
    <property type="evidence" value="ECO:0007669"/>
    <property type="project" value="InterPro"/>
</dbReference>
<feature type="region of interest" description="Disordered" evidence="1">
    <location>
        <begin position="1"/>
        <end position="20"/>
    </location>
</feature>
<reference evidence="2" key="1">
    <citation type="journal article" date="2020" name="Stud. Mycol.">
        <title>101 Dothideomycetes genomes: a test case for predicting lifestyles and emergence of pathogens.</title>
        <authorList>
            <person name="Haridas S."/>
            <person name="Albert R."/>
            <person name="Binder M."/>
            <person name="Bloem J."/>
            <person name="Labutti K."/>
            <person name="Salamov A."/>
            <person name="Andreopoulos B."/>
            <person name="Baker S."/>
            <person name="Barry K."/>
            <person name="Bills G."/>
            <person name="Bluhm B."/>
            <person name="Cannon C."/>
            <person name="Castanera R."/>
            <person name="Culley D."/>
            <person name="Daum C."/>
            <person name="Ezra D."/>
            <person name="Gonzalez J."/>
            <person name="Henrissat B."/>
            <person name="Kuo A."/>
            <person name="Liang C."/>
            <person name="Lipzen A."/>
            <person name="Lutzoni F."/>
            <person name="Magnuson J."/>
            <person name="Mondo S."/>
            <person name="Nolan M."/>
            <person name="Ohm R."/>
            <person name="Pangilinan J."/>
            <person name="Park H.-J."/>
            <person name="Ramirez L."/>
            <person name="Alfaro M."/>
            <person name="Sun H."/>
            <person name="Tritt A."/>
            <person name="Yoshinaga Y."/>
            <person name="Zwiers L.-H."/>
            <person name="Turgeon B."/>
            <person name="Goodwin S."/>
            <person name="Spatafora J."/>
            <person name="Crous P."/>
            <person name="Grigoriev I."/>
        </authorList>
    </citation>
    <scope>NUCLEOTIDE SEQUENCE</scope>
    <source>
        <strain evidence="2">CBS 119687</strain>
    </source>
</reference>
<dbReference type="OrthoDB" id="10642048at2759"/>
<accession>A0A6A6A7M2</accession>
<dbReference type="InterPro" id="IPR009100">
    <property type="entry name" value="AcylCoA_DH/oxidase_NM_dom_sf"/>
</dbReference>
<feature type="compositionally biased region" description="Low complexity" evidence="1">
    <location>
        <begin position="11"/>
        <end position="20"/>
    </location>
</feature>
<name>A0A6A6A7M2_9PLEO</name>
<dbReference type="Proteomes" id="UP000799771">
    <property type="component" value="Unassembled WGS sequence"/>
</dbReference>
<keyword evidence="3" id="KW-1185">Reference proteome</keyword>
<evidence type="ECO:0000313" key="2">
    <source>
        <dbReference type="EMBL" id="KAF2127153.1"/>
    </source>
</evidence>
<gene>
    <name evidence="2" type="ORF">P153DRAFT_398519</name>
</gene>
<proteinExistence type="predicted"/>
<sequence length="227" mass="24287">MATMPVLPNYSTTTPHSPSLPPSFSSTFLLFHYPSPDPLTPQNIAAHTDSWNEAGAVDPSIYAKCASADLTVPIASGKSISPLFKGLVVSAPPLLNPASPSLQDKTFPSLLTGTKRICVAITEPDAGQRRARRRCKTARTTSSTVEECITNGLFSDSFMALVRTGGPALTGLSMLFIPLGGNYIRDLRGRAHLRRLPRALRATASARRTSRSPSYGLTEFGQGARIC</sequence>
<protein>
    <submittedName>
        <fullName evidence="2">Uncharacterized protein</fullName>
    </submittedName>
</protein>
<evidence type="ECO:0000256" key="1">
    <source>
        <dbReference type="SAM" id="MobiDB-lite"/>
    </source>
</evidence>
<evidence type="ECO:0000313" key="3">
    <source>
        <dbReference type="Proteomes" id="UP000799771"/>
    </source>
</evidence>
<dbReference type="SUPFAM" id="SSF56645">
    <property type="entry name" value="Acyl-CoA dehydrogenase NM domain-like"/>
    <property type="match status" value="1"/>
</dbReference>
<dbReference type="RefSeq" id="XP_033521542.1">
    <property type="nucleotide sequence ID" value="XM_033671651.1"/>
</dbReference>